<evidence type="ECO:0000259" key="1">
    <source>
        <dbReference type="Pfam" id="PF04167"/>
    </source>
</evidence>
<dbReference type="EMBL" id="JBHSOD010000035">
    <property type="protein sequence ID" value="MFC5888082.1"/>
    <property type="molecule type" value="Genomic_DNA"/>
</dbReference>
<proteinExistence type="predicted"/>
<dbReference type="SUPFAM" id="SSF159234">
    <property type="entry name" value="FomD-like"/>
    <property type="match status" value="1"/>
</dbReference>
<organism evidence="2 3">
    <name type="scientific">Kitasatospora aburaviensis</name>
    <dbReference type="NCBI Taxonomy" id="67265"/>
    <lineage>
        <taxon>Bacteria</taxon>
        <taxon>Bacillati</taxon>
        <taxon>Actinomycetota</taxon>
        <taxon>Actinomycetes</taxon>
        <taxon>Kitasatosporales</taxon>
        <taxon>Streptomycetaceae</taxon>
        <taxon>Kitasatospora</taxon>
    </lineage>
</organism>
<dbReference type="Pfam" id="PF04167">
    <property type="entry name" value="DUF402"/>
    <property type="match status" value="1"/>
</dbReference>
<comment type="caution">
    <text evidence="2">The sequence shown here is derived from an EMBL/GenBank/DDBJ whole genome shotgun (WGS) entry which is preliminary data.</text>
</comment>
<sequence>MTDTDSSLFQLGTTVVRRDVHADRVWTAMPQRVIDDTGHVLTLAYWPGIESLAPTTWITSTRTGDDATRQQGLDDLAAGTWTLGPYRWENTELLSHFLTGEWFSVHCFQNATTKEPLRWYVNFEHPYRRRPGLGIDTMDLALDLVVTPDLSGHHWKDTEEYAQLRRPGVVDDYVGRQIEQARGRAIAMLDERTGPFAGGWPTWEADPSWPLPTLPPGADEAATAMTPYRP</sequence>
<accession>A0ABW1F1B4</accession>
<evidence type="ECO:0000313" key="2">
    <source>
        <dbReference type="EMBL" id="MFC5888082.1"/>
    </source>
</evidence>
<keyword evidence="3" id="KW-1185">Reference proteome</keyword>
<evidence type="ECO:0000313" key="3">
    <source>
        <dbReference type="Proteomes" id="UP001596067"/>
    </source>
</evidence>
<protein>
    <submittedName>
        <fullName evidence="2">DUF402 domain-containing protein</fullName>
    </submittedName>
</protein>
<gene>
    <name evidence="2" type="ORF">ACFP0N_24230</name>
</gene>
<dbReference type="InterPro" id="IPR007295">
    <property type="entry name" value="DUF402"/>
</dbReference>
<feature type="domain" description="DUF402" evidence="1">
    <location>
        <begin position="79"/>
        <end position="191"/>
    </location>
</feature>
<dbReference type="RefSeq" id="WP_345329050.1">
    <property type="nucleotide sequence ID" value="NZ_BAAAVH010000069.1"/>
</dbReference>
<dbReference type="InterPro" id="IPR035930">
    <property type="entry name" value="FomD-like_sf"/>
</dbReference>
<reference evidence="3" key="1">
    <citation type="journal article" date="2019" name="Int. J. Syst. Evol. Microbiol.">
        <title>The Global Catalogue of Microorganisms (GCM) 10K type strain sequencing project: providing services to taxonomists for standard genome sequencing and annotation.</title>
        <authorList>
            <consortium name="The Broad Institute Genomics Platform"/>
            <consortium name="The Broad Institute Genome Sequencing Center for Infectious Disease"/>
            <person name="Wu L."/>
            <person name="Ma J."/>
        </authorList>
    </citation>
    <scope>NUCLEOTIDE SEQUENCE [LARGE SCALE GENOMIC DNA]</scope>
    <source>
        <strain evidence="3">CGMCC 4.1469</strain>
    </source>
</reference>
<name>A0ABW1F1B4_9ACTN</name>
<dbReference type="Proteomes" id="UP001596067">
    <property type="component" value="Unassembled WGS sequence"/>
</dbReference>
<dbReference type="Gene3D" id="2.40.380.10">
    <property type="entry name" value="FomD-like"/>
    <property type="match status" value="1"/>
</dbReference>